<dbReference type="Pfam" id="PF00919">
    <property type="entry name" value="UPF0004"/>
    <property type="match status" value="1"/>
</dbReference>
<dbReference type="InterPro" id="IPR020612">
    <property type="entry name" value="Methylthiotransferase_CS"/>
</dbReference>
<feature type="binding site" evidence="8">
    <location>
        <position position="159"/>
    </location>
    <ligand>
        <name>[4Fe-4S] cluster</name>
        <dbReference type="ChEBI" id="CHEBI:49883"/>
        <label>2</label>
        <note>4Fe-4S-S-AdoMet</note>
    </ligand>
</feature>
<dbReference type="AlphaFoldDB" id="A0A9D7SC05"/>
<dbReference type="GO" id="GO:0046872">
    <property type="term" value="F:metal ion binding"/>
    <property type="evidence" value="ECO:0007669"/>
    <property type="project" value="UniProtKB-KW"/>
</dbReference>
<dbReference type="SFLD" id="SFLDG01061">
    <property type="entry name" value="methylthiotransferase"/>
    <property type="match status" value="1"/>
</dbReference>
<feature type="domain" description="MTTase N-terminal" evidence="10">
    <location>
        <begin position="9"/>
        <end position="128"/>
    </location>
</feature>
<feature type="domain" description="Radical SAM core" evidence="11">
    <location>
        <begin position="138"/>
        <end position="368"/>
    </location>
</feature>
<evidence type="ECO:0000256" key="1">
    <source>
        <dbReference type="ARBA" id="ARBA00022485"/>
    </source>
</evidence>
<keyword evidence="1 8" id="KW-0004">4Fe-4S</keyword>
<dbReference type="EC" id="2.8.4.4" evidence="8"/>
<dbReference type="Gene3D" id="3.40.50.12160">
    <property type="entry name" value="Methylthiotransferase, N-terminal domain"/>
    <property type="match status" value="1"/>
</dbReference>
<dbReference type="SFLD" id="SFLDF00274">
    <property type="entry name" value="ribosomal_protein_S12_methylth"/>
    <property type="match status" value="1"/>
</dbReference>
<dbReference type="InterPro" id="IPR005839">
    <property type="entry name" value="Methylthiotransferase"/>
</dbReference>
<dbReference type="InterPro" id="IPR007197">
    <property type="entry name" value="rSAM"/>
</dbReference>
<keyword evidence="5 8" id="KW-0479">Metal-binding</keyword>
<dbReference type="Pfam" id="PF18693">
    <property type="entry name" value="TRAM_2"/>
    <property type="match status" value="1"/>
</dbReference>
<dbReference type="GO" id="GO:0051539">
    <property type="term" value="F:4 iron, 4 sulfur cluster binding"/>
    <property type="evidence" value="ECO:0007669"/>
    <property type="project" value="UniProtKB-UniRule"/>
</dbReference>
<feature type="binding site" evidence="8">
    <location>
        <position position="91"/>
    </location>
    <ligand>
        <name>[4Fe-4S] cluster</name>
        <dbReference type="ChEBI" id="CHEBI:49883"/>
        <label>1</label>
    </ligand>
</feature>
<dbReference type="SMART" id="SM00729">
    <property type="entry name" value="Elp3"/>
    <property type="match status" value="1"/>
</dbReference>
<dbReference type="InterPro" id="IPR006638">
    <property type="entry name" value="Elp3/MiaA/NifB-like_rSAM"/>
</dbReference>
<dbReference type="PROSITE" id="PS51918">
    <property type="entry name" value="RADICAL_SAM"/>
    <property type="match status" value="1"/>
</dbReference>
<evidence type="ECO:0000256" key="5">
    <source>
        <dbReference type="ARBA" id="ARBA00022723"/>
    </source>
</evidence>
<feature type="binding site" evidence="8">
    <location>
        <position position="18"/>
    </location>
    <ligand>
        <name>[4Fe-4S] cluster</name>
        <dbReference type="ChEBI" id="CHEBI:49883"/>
        <label>1</label>
    </ligand>
</feature>
<protein>
    <recommendedName>
        <fullName evidence="8">Ribosomal protein uS12 methylthiotransferase RimO</fullName>
        <shortName evidence="8">uS12 MTTase</shortName>
        <shortName evidence="8">uS12 methylthiotransferase</shortName>
        <ecNumber evidence="8">2.8.4.4</ecNumber>
    </recommendedName>
    <alternativeName>
        <fullName evidence="8">Ribosomal protein uS12 (aspartate-C(3))-methylthiotransferase</fullName>
    </alternativeName>
    <alternativeName>
        <fullName evidence="8">Ribosome maturation factor RimO</fullName>
    </alternativeName>
</protein>
<keyword evidence="12" id="KW-0687">Ribonucleoprotein</keyword>
<feature type="binding site" evidence="8">
    <location>
        <position position="152"/>
    </location>
    <ligand>
        <name>[4Fe-4S] cluster</name>
        <dbReference type="ChEBI" id="CHEBI:49883"/>
        <label>2</label>
        <note>4Fe-4S-S-AdoMet</note>
    </ligand>
</feature>
<dbReference type="GO" id="GO:0035599">
    <property type="term" value="F:aspartic acid methylthiotransferase activity"/>
    <property type="evidence" value="ECO:0007669"/>
    <property type="project" value="TreeGrafter"/>
</dbReference>
<evidence type="ECO:0000259" key="11">
    <source>
        <dbReference type="PROSITE" id="PS51918"/>
    </source>
</evidence>
<keyword evidence="2 8" id="KW-0963">Cytoplasm</keyword>
<comment type="function">
    <text evidence="8">Catalyzes the methylthiolation of an aspartic acid residue of ribosomal protein uS12.</text>
</comment>
<comment type="similarity">
    <text evidence="8">Belongs to the methylthiotransferase family. RimO subfamily.</text>
</comment>
<keyword evidence="3 8" id="KW-0808">Transferase</keyword>
<comment type="subcellular location">
    <subcellularLocation>
        <location evidence="8">Cytoplasm</location>
    </subcellularLocation>
</comment>
<dbReference type="Gene3D" id="2.40.50.140">
    <property type="entry name" value="Nucleic acid-binding proteins"/>
    <property type="match status" value="1"/>
</dbReference>
<evidence type="ECO:0000313" key="13">
    <source>
        <dbReference type="Proteomes" id="UP000808349"/>
    </source>
</evidence>
<dbReference type="GO" id="GO:0005829">
    <property type="term" value="C:cytosol"/>
    <property type="evidence" value="ECO:0007669"/>
    <property type="project" value="TreeGrafter"/>
</dbReference>
<dbReference type="InterPro" id="IPR038135">
    <property type="entry name" value="Methylthiotransferase_N_sf"/>
</dbReference>
<evidence type="ECO:0000256" key="7">
    <source>
        <dbReference type="ARBA" id="ARBA00023014"/>
    </source>
</evidence>
<dbReference type="InterPro" id="IPR023404">
    <property type="entry name" value="rSAM_horseshoe"/>
</dbReference>
<comment type="caution">
    <text evidence="12">The sequence shown here is derived from an EMBL/GenBank/DDBJ whole genome shotgun (WGS) entry which is preliminary data.</text>
</comment>
<dbReference type="EMBL" id="JADKFW010000021">
    <property type="protein sequence ID" value="MBK9719835.1"/>
    <property type="molecule type" value="Genomic_DNA"/>
</dbReference>
<feature type="domain" description="TRAM" evidence="9">
    <location>
        <begin position="371"/>
        <end position="436"/>
    </location>
</feature>
<dbReference type="PROSITE" id="PS01278">
    <property type="entry name" value="MTTASE_RADICAL"/>
    <property type="match status" value="1"/>
</dbReference>
<dbReference type="Pfam" id="PF04055">
    <property type="entry name" value="Radical_SAM"/>
    <property type="match status" value="1"/>
</dbReference>
<comment type="catalytic activity">
    <reaction evidence="8">
        <text>L-aspartate(89)-[ribosomal protein uS12]-hydrogen + (sulfur carrier)-SH + AH2 + 2 S-adenosyl-L-methionine = 3-methylsulfanyl-L-aspartate(89)-[ribosomal protein uS12]-hydrogen + (sulfur carrier)-H + 5'-deoxyadenosine + L-methionine + A + S-adenosyl-L-homocysteine + 2 H(+)</text>
        <dbReference type="Rhea" id="RHEA:37087"/>
        <dbReference type="Rhea" id="RHEA-COMP:10460"/>
        <dbReference type="Rhea" id="RHEA-COMP:10461"/>
        <dbReference type="Rhea" id="RHEA-COMP:14737"/>
        <dbReference type="Rhea" id="RHEA-COMP:14739"/>
        <dbReference type="ChEBI" id="CHEBI:13193"/>
        <dbReference type="ChEBI" id="CHEBI:15378"/>
        <dbReference type="ChEBI" id="CHEBI:17319"/>
        <dbReference type="ChEBI" id="CHEBI:17499"/>
        <dbReference type="ChEBI" id="CHEBI:29917"/>
        <dbReference type="ChEBI" id="CHEBI:29961"/>
        <dbReference type="ChEBI" id="CHEBI:57844"/>
        <dbReference type="ChEBI" id="CHEBI:57856"/>
        <dbReference type="ChEBI" id="CHEBI:59789"/>
        <dbReference type="ChEBI" id="CHEBI:64428"/>
        <dbReference type="ChEBI" id="CHEBI:73599"/>
        <dbReference type="EC" id="2.8.4.4"/>
    </reaction>
</comment>
<name>A0A9D7SC05_9BACT</name>
<proteinExistence type="inferred from homology"/>
<dbReference type="GO" id="GO:0006400">
    <property type="term" value="P:tRNA modification"/>
    <property type="evidence" value="ECO:0007669"/>
    <property type="project" value="InterPro"/>
</dbReference>
<dbReference type="Proteomes" id="UP000808349">
    <property type="component" value="Unassembled WGS sequence"/>
</dbReference>
<dbReference type="InterPro" id="IPR013848">
    <property type="entry name" value="Methylthiotransferase_N"/>
</dbReference>
<dbReference type="InterPro" id="IPR058240">
    <property type="entry name" value="rSAM_sf"/>
</dbReference>
<dbReference type="PROSITE" id="PS51449">
    <property type="entry name" value="MTTASE_N"/>
    <property type="match status" value="1"/>
</dbReference>
<dbReference type="SFLD" id="SFLDG01082">
    <property type="entry name" value="B12-binding_domain_containing"/>
    <property type="match status" value="1"/>
</dbReference>
<evidence type="ECO:0000256" key="4">
    <source>
        <dbReference type="ARBA" id="ARBA00022691"/>
    </source>
</evidence>
<dbReference type="PANTHER" id="PTHR43837:SF1">
    <property type="entry name" value="RIBOSOMAL PROTEIN US12 METHYLTHIOTRANSFERASE RIMO"/>
    <property type="match status" value="1"/>
</dbReference>
<feature type="binding site" evidence="8">
    <location>
        <position position="57"/>
    </location>
    <ligand>
        <name>[4Fe-4S] cluster</name>
        <dbReference type="ChEBI" id="CHEBI:49883"/>
        <label>1</label>
    </ligand>
</feature>
<accession>A0A9D7SC05</accession>
<dbReference type="NCBIfam" id="TIGR01125">
    <property type="entry name" value="30S ribosomal protein S12 methylthiotransferase RimO"/>
    <property type="match status" value="1"/>
</dbReference>
<dbReference type="CDD" id="cd01335">
    <property type="entry name" value="Radical_SAM"/>
    <property type="match status" value="1"/>
</dbReference>
<organism evidence="12 13">
    <name type="scientific">Candidatus Defluviibacterium haderslevense</name>
    <dbReference type="NCBI Taxonomy" id="2981993"/>
    <lineage>
        <taxon>Bacteria</taxon>
        <taxon>Pseudomonadati</taxon>
        <taxon>Bacteroidota</taxon>
        <taxon>Saprospiria</taxon>
        <taxon>Saprospirales</taxon>
        <taxon>Saprospiraceae</taxon>
        <taxon>Candidatus Defluviibacterium</taxon>
    </lineage>
</organism>
<gene>
    <name evidence="8 12" type="primary">rimO</name>
    <name evidence="12" type="ORF">IPO85_20425</name>
</gene>
<dbReference type="GO" id="GO:0103039">
    <property type="term" value="F:protein methylthiotransferase activity"/>
    <property type="evidence" value="ECO:0007669"/>
    <property type="project" value="UniProtKB-EC"/>
</dbReference>
<dbReference type="SUPFAM" id="SSF102114">
    <property type="entry name" value="Radical SAM enzymes"/>
    <property type="match status" value="1"/>
</dbReference>
<reference evidence="12 13" key="1">
    <citation type="submission" date="2020-10" db="EMBL/GenBank/DDBJ databases">
        <title>Connecting structure to function with the recovery of over 1000 high-quality activated sludge metagenome-assembled genomes encoding full-length rRNA genes using long-read sequencing.</title>
        <authorList>
            <person name="Singleton C.M."/>
            <person name="Petriglieri F."/>
            <person name="Kristensen J.M."/>
            <person name="Kirkegaard R.H."/>
            <person name="Michaelsen T.Y."/>
            <person name="Andersen M.H."/>
            <person name="Karst S.M."/>
            <person name="Dueholm M.S."/>
            <person name="Nielsen P.H."/>
            <person name="Albertsen M."/>
        </authorList>
    </citation>
    <scope>NUCLEOTIDE SEQUENCE [LARGE SCALE GENOMIC DNA]</scope>
    <source>
        <strain evidence="12">Ribe_18-Q3-R11-54_BAT3C.373</strain>
    </source>
</reference>
<evidence type="ECO:0000313" key="12">
    <source>
        <dbReference type="EMBL" id="MBK9719835.1"/>
    </source>
</evidence>
<dbReference type="Gene3D" id="3.80.30.20">
    <property type="entry name" value="tm_1862 like domain"/>
    <property type="match status" value="1"/>
</dbReference>
<keyword evidence="4 8" id="KW-0949">S-adenosyl-L-methionine</keyword>
<evidence type="ECO:0000259" key="10">
    <source>
        <dbReference type="PROSITE" id="PS51449"/>
    </source>
</evidence>
<dbReference type="SFLD" id="SFLDS00029">
    <property type="entry name" value="Radical_SAM"/>
    <property type="match status" value="1"/>
</dbReference>
<comment type="cofactor">
    <cofactor evidence="8">
        <name>[4Fe-4S] cluster</name>
        <dbReference type="ChEBI" id="CHEBI:49883"/>
    </cofactor>
    <text evidence="8">Binds 2 [4Fe-4S] clusters. One cluster is coordinated with 3 cysteines and an exchangeable S-adenosyl-L-methionine.</text>
</comment>
<keyword evidence="12" id="KW-0689">Ribosomal protein</keyword>
<dbReference type="FunFam" id="3.80.30.20:FF:000001">
    <property type="entry name" value="tRNA-2-methylthio-N(6)-dimethylallyladenosine synthase 2"/>
    <property type="match status" value="1"/>
</dbReference>
<dbReference type="NCBIfam" id="TIGR00089">
    <property type="entry name" value="MiaB/RimO family radical SAM methylthiotransferase"/>
    <property type="match status" value="1"/>
</dbReference>
<dbReference type="PROSITE" id="PS50926">
    <property type="entry name" value="TRAM"/>
    <property type="match status" value="1"/>
</dbReference>
<sequence length="436" mass="50424">MKAKNYRKEKVQLITLGCSKNLVDSEQLMTQLDHNEYHVEHNPDHSKLADIIIINTCGFIDRAKEESIDTILHYAALRKEGKISKLLVTGCLSHRYKDNLEVEIPEVDGYFGTMEMPTLLARLNADYKYELIGERLTSTPSHFAYLKISEGCNRTCSFCAIPLMRGKHVSVEIDQLVKQAQNFAKNGVKELILIAQELTYYGLDLYKKRALPELLDRLCEVEGIEWIRLHYSYPSKFPLDVIHTMNKQSKVCNYLDIPLQHATDRMLLAMKRQINKKETVELIQSIRQIIPDISLRTTMLVGFPGETEDDFEELCEFIKEHKFDRLGVFQYSHEEDTSAHDLADSVSSEIKEYRAQRLMQIQEDISYELNEKKRGKKYKVIIDRVEGEYFIGRTEGDSPEVDNEVLISAKQYVRIGDFVDVIIRDSTHFDLIGEVV</sequence>
<keyword evidence="6 8" id="KW-0408">Iron</keyword>
<evidence type="ECO:0000256" key="8">
    <source>
        <dbReference type="HAMAP-Rule" id="MF_01865"/>
    </source>
</evidence>
<evidence type="ECO:0000256" key="2">
    <source>
        <dbReference type="ARBA" id="ARBA00022490"/>
    </source>
</evidence>
<dbReference type="InterPro" id="IPR012340">
    <property type="entry name" value="NA-bd_OB-fold"/>
</dbReference>
<dbReference type="HAMAP" id="MF_01865">
    <property type="entry name" value="MTTase_RimO"/>
    <property type="match status" value="1"/>
</dbReference>
<feature type="binding site" evidence="8">
    <location>
        <position position="156"/>
    </location>
    <ligand>
        <name>[4Fe-4S] cluster</name>
        <dbReference type="ChEBI" id="CHEBI:49883"/>
        <label>2</label>
        <note>4Fe-4S-S-AdoMet</note>
    </ligand>
</feature>
<dbReference type="InterPro" id="IPR005840">
    <property type="entry name" value="Ribosomal_uS12_MeSTrfase_RimO"/>
</dbReference>
<evidence type="ECO:0000256" key="6">
    <source>
        <dbReference type="ARBA" id="ARBA00023004"/>
    </source>
</evidence>
<dbReference type="InterPro" id="IPR002792">
    <property type="entry name" value="TRAM_dom"/>
</dbReference>
<evidence type="ECO:0000259" key="9">
    <source>
        <dbReference type="PROSITE" id="PS50926"/>
    </source>
</evidence>
<evidence type="ECO:0000256" key="3">
    <source>
        <dbReference type="ARBA" id="ARBA00022679"/>
    </source>
</evidence>
<dbReference type="GO" id="GO:0005840">
    <property type="term" value="C:ribosome"/>
    <property type="evidence" value="ECO:0007669"/>
    <property type="project" value="UniProtKB-KW"/>
</dbReference>
<keyword evidence="7 8" id="KW-0411">Iron-sulfur</keyword>
<dbReference type="PANTHER" id="PTHR43837">
    <property type="entry name" value="RIBOSOMAL PROTEIN S12 METHYLTHIOTRANSFERASE RIMO"/>
    <property type="match status" value="1"/>
</dbReference>